<dbReference type="Proteomes" id="UP000298513">
    <property type="component" value="Unassembled WGS sequence"/>
</dbReference>
<evidence type="ECO:0000313" key="3">
    <source>
        <dbReference type="Proteomes" id="UP000298513"/>
    </source>
</evidence>
<proteinExistence type="predicted"/>
<comment type="caution">
    <text evidence="2">The sequence shown here is derived from an EMBL/GenBank/DDBJ whole genome shotgun (WGS) entry which is preliminary data.</text>
</comment>
<sequence>MGEWSAHQAVEQEDAEALARLLAAGSDPHEVFSNVTLLTHAVPRAAVPGRRLLRPGSTGPGPSRHTS</sequence>
<dbReference type="EMBL" id="SRRU01000021">
    <property type="protein sequence ID" value="TGN73388.1"/>
    <property type="molecule type" value="Genomic_DNA"/>
</dbReference>
<gene>
    <name evidence="2" type="ORF">E5082_32050</name>
</gene>
<dbReference type="AlphaFoldDB" id="A0A4Z1CWZ3"/>
<feature type="region of interest" description="Disordered" evidence="1">
    <location>
        <begin position="48"/>
        <end position="67"/>
    </location>
</feature>
<evidence type="ECO:0000313" key="2">
    <source>
        <dbReference type="EMBL" id="TGN73388.1"/>
    </source>
</evidence>
<accession>A0A4Z1CWZ3</accession>
<organism evidence="2 3">
    <name type="scientific">Streptomyces griseoluteus</name>
    <dbReference type="NCBI Taxonomy" id="29306"/>
    <lineage>
        <taxon>Bacteria</taxon>
        <taxon>Bacillati</taxon>
        <taxon>Actinomycetota</taxon>
        <taxon>Actinomycetes</taxon>
        <taxon>Kitasatosporales</taxon>
        <taxon>Streptomycetaceae</taxon>
        <taxon>Streptomyces</taxon>
    </lineage>
</organism>
<keyword evidence="3" id="KW-1185">Reference proteome</keyword>
<reference evidence="2 3" key="1">
    <citation type="submission" date="2019-04" db="EMBL/GenBank/DDBJ databases">
        <title>Streptomyces sp. nov. Bv016 isolated from bark of Buahinia variegata.</title>
        <authorList>
            <person name="Kanchanasin P."/>
            <person name="Tanasupawat S."/>
            <person name="Yuki M."/>
            <person name="Kudo T."/>
        </authorList>
    </citation>
    <scope>NUCLEOTIDE SEQUENCE [LARGE SCALE GENOMIC DNA]</scope>
    <source>
        <strain evidence="2 3">JCM 4765</strain>
    </source>
</reference>
<protein>
    <submittedName>
        <fullName evidence="2">Uncharacterized protein</fullName>
    </submittedName>
</protein>
<name>A0A4Z1CWZ3_STRGP</name>
<evidence type="ECO:0000256" key="1">
    <source>
        <dbReference type="SAM" id="MobiDB-lite"/>
    </source>
</evidence>